<protein>
    <submittedName>
        <fullName evidence="2">Uncharacterized protein</fullName>
    </submittedName>
</protein>
<keyword evidence="3" id="KW-1185">Reference proteome</keyword>
<name>A0A1F5L2A2_PENAI</name>
<gene>
    <name evidence="2" type="ORF">PENARI_c047G05696</name>
</gene>
<evidence type="ECO:0000313" key="2">
    <source>
        <dbReference type="EMBL" id="OGE47368.1"/>
    </source>
</evidence>
<reference evidence="2 3" key="1">
    <citation type="journal article" date="2016" name="Sci. Rep.">
        <title>Penicillium arizonense, a new, genome sequenced fungal species, reveals a high chemical diversity in secreted metabolites.</title>
        <authorList>
            <person name="Grijseels S."/>
            <person name="Nielsen J.C."/>
            <person name="Randelovic M."/>
            <person name="Nielsen J."/>
            <person name="Nielsen K.F."/>
            <person name="Workman M."/>
            <person name="Frisvad J.C."/>
        </authorList>
    </citation>
    <scope>NUCLEOTIDE SEQUENCE [LARGE SCALE GENOMIC DNA]</scope>
    <source>
        <strain evidence="2 3">CBS 141311</strain>
    </source>
</reference>
<sequence length="163" mass="18328">MPHMFSAMPNSASTGAPAQSSNAREQAGRPSDVAPVFDHDQNSHGKTIAILFYVFSCDQFIVISESLSQRDFNITPYPWWEEQQCIPDTGSFISDIEESVKDQLESDGWLLERGEHDSLLDPFSHELDAVIVAQRYIPAVEDWLQREVKDPDYVSPVDGDIDP</sequence>
<dbReference type="OrthoDB" id="4358096at2759"/>
<dbReference type="RefSeq" id="XP_022482827.1">
    <property type="nucleotide sequence ID" value="XM_022637311.1"/>
</dbReference>
<dbReference type="Proteomes" id="UP000177622">
    <property type="component" value="Unassembled WGS sequence"/>
</dbReference>
<proteinExistence type="predicted"/>
<dbReference type="AlphaFoldDB" id="A0A1F5L2A2"/>
<accession>A0A1F5L2A2</accession>
<dbReference type="GeneID" id="34582045"/>
<evidence type="ECO:0000256" key="1">
    <source>
        <dbReference type="SAM" id="MobiDB-lite"/>
    </source>
</evidence>
<dbReference type="EMBL" id="LXJU01000047">
    <property type="protein sequence ID" value="OGE47368.1"/>
    <property type="molecule type" value="Genomic_DNA"/>
</dbReference>
<evidence type="ECO:0000313" key="3">
    <source>
        <dbReference type="Proteomes" id="UP000177622"/>
    </source>
</evidence>
<feature type="region of interest" description="Disordered" evidence="1">
    <location>
        <begin position="1"/>
        <end position="38"/>
    </location>
</feature>
<comment type="caution">
    <text evidence="2">The sequence shown here is derived from an EMBL/GenBank/DDBJ whole genome shotgun (WGS) entry which is preliminary data.</text>
</comment>
<feature type="compositionally biased region" description="Polar residues" evidence="1">
    <location>
        <begin position="8"/>
        <end position="24"/>
    </location>
</feature>
<organism evidence="2 3">
    <name type="scientific">Penicillium arizonense</name>
    <dbReference type="NCBI Taxonomy" id="1835702"/>
    <lineage>
        <taxon>Eukaryota</taxon>
        <taxon>Fungi</taxon>
        <taxon>Dikarya</taxon>
        <taxon>Ascomycota</taxon>
        <taxon>Pezizomycotina</taxon>
        <taxon>Eurotiomycetes</taxon>
        <taxon>Eurotiomycetidae</taxon>
        <taxon>Eurotiales</taxon>
        <taxon>Aspergillaceae</taxon>
        <taxon>Penicillium</taxon>
    </lineage>
</organism>